<accession>A0A5J5EFX3</accession>
<dbReference type="EMBL" id="VXIS01000326">
    <property type="protein sequence ID" value="KAA8894605.1"/>
    <property type="molecule type" value="Genomic_DNA"/>
</dbReference>
<protein>
    <submittedName>
        <fullName evidence="2">Uncharacterized protein</fullName>
    </submittedName>
</protein>
<evidence type="ECO:0000313" key="3">
    <source>
        <dbReference type="Proteomes" id="UP000326924"/>
    </source>
</evidence>
<organism evidence="2 3">
    <name type="scientific">Sphaerosporella brunnea</name>
    <dbReference type="NCBI Taxonomy" id="1250544"/>
    <lineage>
        <taxon>Eukaryota</taxon>
        <taxon>Fungi</taxon>
        <taxon>Dikarya</taxon>
        <taxon>Ascomycota</taxon>
        <taxon>Pezizomycotina</taxon>
        <taxon>Pezizomycetes</taxon>
        <taxon>Pezizales</taxon>
        <taxon>Pyronemataceae</taxon>
        <taxon>Sphaerosporella</taxon>
    </lineage>
</organism>
<proteinExistence type="predicted"/>
<keyword evidence="3" id="KW-1185">Reference proteome</keyword>
<feature type="region of interest" description="Disordered" evidence="1">
    <location>
        <begin position="401"/>
        <end position="423"/>
    </location>
</feature>
<feature type="compositionally biased region" description="Polar residues" evidence="1">
    <location>
        <begin position="262"/>
        <end position="279"/>
    </location>
</feature>
<feature type="region of interest" description="Disordered" evidence="1">
    <location>
        <begin position="245"/>
        <end position="336"/>
    </location>
</feature>
<name>A0A5J5EFX3_9PEZI</name>
<gene>
    <name evidence="2" type="ORF">FN846DRAFT_894930</name>
</gene>
<dbReference type="InParanoid" id="A0A5J5EFX3"/>
<dbReference type="AlphaFoldDB" id="A0A5J5EFX3"/>
<evidence type="ECO:0000256" key="1">
    <source>
        <dbReference type="SAM" id="MobiDB-lite"/>
    </source>
</evidence>
<sequence length="459" mass="50111">MACGFEQQQLDKPHTIIHIIATVIIGNDCREPDSIYPLNSPHPRETSLARSSRTNRKETRCDLAVRCLARFPANLRAPLVGHHTMQKAKNSGGRGWSRYVYLLLGPLVCFGYRATTASRSARTPGVCVLLACRQVLYLFLPRPPKNVNERVTLLRRIPFRLAKHISIHTYNHEFGNATKSRLAANPDCMLSLFLTAIIVTDGAPGNKCRTLLLLLLLLHARPRTHCAPTRSHNRKRAPQILLAAPAEPSERLEQLHHRRSLQRSAATAKQLVLTSASTNRGKRADQPNAENRFPGVPDPIHRRLRKSRPPRLHDRDTPRSDAGLRSPHVNIPARKADTGGCAPFADKAADGTQLVAALALRDRPRKNGFGVDARRAFGPQPCQLAVAAGASGLAAVYGGGAPKDWPRGGKSRRTGTPQDWSREEAEFVPAASNGDGRDGTGARVVAAAAAAAGGRWRES</sequence>
<evidence type="ECO:0000313" key="2">
    <source>
        <dbReference type="EMBL" id="KAA8894605.1"/>
    </source>
</evidence>
<dbReference type="Proteomes" id="UP000326924">
    <property type="component" value="Unassembled WGS sequence"/>
</dbReference>
<reference evidence="2 3" key="1">
    <citation type="submission" date="2019-09" db="EMBL/GenBank/DDBJ databases">
        <title>Draft genome of the ectomycorrhizal ascomycete Sphaerosporella brunnea.</title>
        <authorList>
            <consortium name="DOE Joint Genome Institute"/>
            <person name="Benucci G.M."/>
            <person name="Marozzi G."/>
            <person name="Antonielli L."/>
            <person name="Sanchez S."/>
            <person name="Marco P."/>
            <person name="Wang X."/>
            <person name="Falini L.B."/>
            <person name="Barry K."/>
            <person name="Haridas S."/>
            <person name="Lipzen A."/>
            <person name="Labutti K."/>
            <person name="Grigoriev I.V."/>
            <person name="Murat C."/>
            <person name="Martin F."/>
            <person name="Albertini E."/>
            <person name="Donnini D."/>
            <person name="Bonito G."/>
        </authorList>
    </citation>
    <scope>NUCLEOTIDE SEQUENCE [LARGE SCALE GENOMIC DNA]</scope>
    <source>
        <strain evidence="2 3">Sb_GMNB300</strain>
    </source>
</reference>
<comment type="caution">
    <text evidence="2">The sequence shown here is derived from an EMBL/GenBank/DDBJ whole genome shotgun (WGS) entry which is preliminary data.</text>
</comment>